<evidence type="ECO:0000313" key="3">
    <source>
        <dbReference type="Proteomes" id="UP000770717"/>
    </source>
</evidence>
<protein>
    <submittedName>
        <fullName evidence="2">Uncharacterized protein</fullName>
    </submittedName>
</protein>
<dbReference type="Proteomes" id="UP000770717">
    <property type="component" value="Unassembled WGS sequence"/>
</dbReference>
<keyword evidence="1" id="KW-0472">Membrane</keyword>
<comment type="caution">
    <text evidence="2">The sequence shown here is derived from an EMBL/GenBank/DDBJ whole genome shotgun (WGS) entry which is preliminary data.</text>
</comment>
<evidence type="ECO:0000256" key="1">
    <source>
        <dbReference type="SAM" id="Phobius"/>
    </source>
</evidence>
<accession>A0A8J6KF75</accession>
<keyword evidence="3" id="KW-1185">Reference proteome</keyword>
<dbReference type="EMBL" id="WNTK01000001">
    <property type="protein sequence ID" value="KAG9491718.1"/>
    <property type="molecule type" value="Genomic_DNA"/>
</dbReference>
<name>A0A8J6KF75_ELECQ</name>
<dbReference type="AlphaFoldDB" id="A0A8J6KF75"/>
<reference evidence="2" key="1">
    <citation type="thesis" date="2020" institute="ProQuest LLC" country="789 East Eisenhower Parkway, Ann Arbor, MI, USA">
        <title>Comparative Genomics and Chromosome Evolution.</title>
        <authorList>
            <person name="Mudd A.B."/>
        </authorList>
    </citation>
    <scope>NUCLEOTIDE SEQUENCE</scope>
    <source>
        <strain evidence="2">HN-11 Male</strain>
        <tissue evidence="2">Kidney and liver</tissue>
    </source>
</reference>
<keyword evidence="1" id="KW-1133">Transmembrane helix</keyword>
<sequence length="88" mass="10019">MGLSNERHCLQVLQERAARYSDVSLQCIRHGLDVATQYPDAEDNHPDDASQRCHKIKPKLFFFISNSQLAFIVVIYPQGWSAQDVVTT</sequence>
<evidence type="ECO:0000313" key="2">
    <source>
        <dbReference type="EMBL" id="KAG9491718.1"/>
    </source>
</evidence>
<proteinExistence type="predicted"/>
<keyword evidence="1" id="KW-0812">Transmembrane</keyword>
<organism evidence="2 3">
    <name type="scientific">Eleutherodactylus coqui</name>
    <name type="common">Puerto Rican coqui</name>
    <dbReference type="NCBI Taxonomy" id="57060"/>
    <lineage>
        <taxon>Eukaryota</taxon>
        <taxon>Metazoa</taxon>
        <taxon>Chordata</taxon>
        <taxon>Craniata</taxon>
        <taxon>Vertebrata</taxon>
        <taxon>Euteleostomi</taxon>
        <taxon>Amphibia</taxon>
        <taxon>Batrachia</taxon>
        <taxon>Anura</taxon>
        <taxon>Neobatrachia</taxon>
        <taxon>Hyloidea</taxon>
        <taxon>Eleutherodactylidae</taxon>
        <taxon>Eleutherodactylinae</taxon>
        <taxon>Eleutherodactylus</taxon>
        <taxon>Eleutherodactylus</taxon>
    </lineage>
</organism>
<gene>
    <name evidence="2" type="ORF">GDO78_000298</name>
</gene>
<feature type="transmembrane region" description="Helical" evidence="1">
    <location>
        <begin position="60"/>
        <end position="79"/>
    </location>
</feature>